<organism evidence="2 3">
    <name type="scientific">Echinococcus canadensis</name>
    <dbReference type="NCBI Taxonomy" id="519352"/>
    <lineage>
        <taxon>Eukaryota</taxon>
        <taxon>Metazoa</taxon>
        <taxon>Spiralia</taxon>
        <taxon>Lophotrochozoa</taxon>
        <taxon>Platyhelminthes</taxon>
        <taxon>Cestoda</taxon>
        <taxon>Eucestoda</taxon>
        <taxon>Cyclophyllidea</taxon>
        <taxon>Taeniidae</taxon>
        <taxon>Echinococcus</taxon>
        <taxon>Echinococcus canadensis group</taxon>
    </lineage>
</organism>
<name>A0A915EYT7_9CEST</name>
<dbReference type="WBParaSite" id="maker-E.canG7_contigs_4068-snap-gene-0.0-mRNA-1">
    <property type="protein sequence ID" value="maker-E.canG7_contigs_4068-snap-gene-0.0-mRNA-1"/>
    <property type="gene ID" value="EcG7_10464"/>
</dbReference>
<feature type="region of interest" description="Disordered" evidence="1">
    <location>
        <begin position="102"/>
        <end position="123"/>
    </location>
</feature>
<dbReference type="Proteomes" id="UP000887562">
    <property type="component" value="Unplaced"/>
</dbReference>
<proteinExistence type="predicted"/>
<keyword evidence="2" id="KW-1185">Reference proteome</keyword>
<evidence type="ECO:0000256" key="1">
    <source>
        <dbReference type="SAM" id="MobiDB-lite"/>
    </source>
</evidence>
<reference evidence="3" key="1">
    <citation type="submission" date="2022-11" db="UniProtKB">
        <authorList>
            <consortium name="WormBaseParasite"/>
        </authorList>
    </citation>
    <scope>IDENTIFICATION</scope>
</reference>
<dbReference type="AlphaFoldDB" id="A0A915EYT7"/>
<evidence type="ECO:0000313" key="2">
    <source>
        <dbReference type="Proteomes" id="UP000887562"/>
    </source>
</evidence>
<protein>
    <submittedName>
        <fullName evidence="3">Uncharacterized protein</fullName>
    </submittedName>
</protein>
<accession>A0A915EYT7</accession>
<evidence type="ECO:0000313" key="3">
    <source>
        <dbReference type="WBParaSite" id="maker-E.canG7_contigs_4068-snap-gene-0.0-mRNA-1"/>
    </source>
</evidence>
<sequence length="123" mass="13772">MSKQIVSKKEANFERQARSVFRGLGEPQKIIVLFRIDTAFQTSAKGGKVKPAIQTIGYNKNWPSDPLKDTSIQPYLSGIRQNFILSKNVALFEGDMKKCKNELGIDDNSKQHPVTPESYGLIS</sequence>